<feature type="domain" description="Spore protein YkvP/CgeB glycosyl transferase-like" evidence="1">
    <location>
        <begin position="164"/>
        <end position="314"/>
    </location>
</feature>
<evidence type="ECO:0000313" key="4">
    <source>
        <dbReference type="Proteomes" id="UP000835243"/>
    </source>
</evidence>
<evidence type="ECO:0000313" key="3">
    <source>
        <dbReference type="EMBL" id="CAE6835339.1"/>
    </source>
</evidence>
<reference evidence="4 5" key="1">
    <citation type="submission" date="2021-02" db="EMBL/GenBank/DDBJ databases">
        <authorList>
            <person name="Pothier F. J."/>
        </authorList>
    </citation>
    <scope>NUCLEOTIDE SEQUENCE [LARGE SCALE GENOMIC DNA]</scope>
    <source>
        <strain evidence="3 5">301</strain>
        <strain evidence="2 4">CFBP 1159</strain>
    </source>
</reference>
<proteinExistence type="predicted"/>
<dbReference type="SUPFAM" id="SSF53756">
    <property type="entry name" value="UDP-Glycosyltransferase/glycogen phosphorylase"/>
    <property type="match status" value="1"/>
</dbReference>
<dbReference type="EMBL" id="HG992341">
    <property type="protein sequence ID" value="CAE6830913.1"/>
    <property type="molecule type" value="Genomic_DNA"/>
</dbReference>
<dbReference type="EMBL" id="HG992338">
    <property type="protein sequence ID" value="CAE6835339.1"/>
    <property type="molecule type" value="Genomic_DNA"/>
</dbReference>
<gene>
    <name evidence="2" type="ORF">CFBP1159_36060</name>
    <name evidence="3" type="ORF">XAC301_37200</name>
</gene>
<dbReference type="RefSeq" id="WP_212583584.1">
    <property type="nucleotide sequence ID" value="NZ_CP062164.1"/>
</dbReference>
<dbReference type="EMBL" id="HG992341">
    <property type="protein sequence ID" value="CAE6830881.1"/>
    <property type="molecule type" value="Genomic_DNA"/>
</dbReference>
<sequence length="324" mass="36881">MSAPNSVLVCGASPDNQNRNVVLRSYVAEGFAQVPGIRQVVNAPLEYAADKAWATRPELVLCFGSCMPDDADYGQIKRYCAQTGTPLVFWLHDDPYEFDFSYKIKDVADLVFSNDKWCAEHYDHPRAFHLPLAASESAHRRPIAAIKDVSIFFCGVAFGNRIKLLRDLAKPLQEHSAVVLGDGWPENELPFCRNQRLPNNELSARYARAWITLNMGRDYHYANDRFKLDPSTPGPRTFEAAMAGTTQLFFVESLEIVDYYAPGTEVLLYNSVREFRECVDAMANDRQRCLAIADAAQQRTLREHTYRHRAQAMLRHVREWRAGQ</sequence>
<dbReference type="Pfam" id="PF13524">
    <property type="entry name" value="Glyco_trans_1_2"/>
    <property type="match status" value="1"/>
</dbReference>
<accession>A0A8D6VKL6</accession>
<evidence type="ECO:0000259" key="1">
    <source>
        <dbReference type="Pfam" id="PF13524"/>
    </source>
</evidence>
<protein>
    <recommendedName>
        <fullName evidence="1">Spore protein YkvP/CgeB glycosyl transferase-like domain-containing protein</fullName>
    </recommendedName>
</protein>
<dbReference type="EMBL" id="HG992338">
    <property type="protein sequence ID" value="CAE6835358.1"/>
    <property type="molecule type" value="Genomic_DNA"/>
</dbReference>
<evidence type="ECO:0000313" key="5">
    <source>
        <dbReference type="Proteomes" id="UP000835287"/>
    </source>
</evidence>
<evidence type="ECO:0000313" key="2">
    <source>
        <dbReference type="EMBL" id="CAE6830913.1"/>
    </source>
</evidence>
<dbReference type="AlphaFoldDB" id="A0A8D6VKL6"/>
<name>A0A8D6VKL6_9XANT</name>
<keyword evidence="5" id="KW-1185">Reference proteome</keyword>
<organism evidence="2 4">
    <name type="scientific">Xanthomonas arboricola pv. corylina</name>
    <dbReference type="NCBI Taxonomy" id="487821"/>
    <lineage>
        <taxon>Bacteria</taxon>
        <taxon>Pseudomonadati</taxon>
        <taxon>Pseudomonadota</taxon>
        <taxon>Gammaproteobacteria</taxon>
        <taxon>Lysobacterales</taxon>
        <taxon>Lysobacteraceae</taxon>
        <taxon>Xanthomonas</taxon>
    </lineage>
</organism>
<dbReference type="Proteomes" id="UP000835287">
    <property type="component" value="Chromosome"/>
</dbReference>
<dbReference type="Proteomes" id="UP000835243">
    <property type="component" value="Chromosome"/>
</dbReference>
<dbReference type="InterPro" id="IPR055259">
    <property type="entry name" value="YkvP/CgeB_Glyco_trans-like"/>
</dbReference>